<reference evidence="16 17" key="1">
    <citation type="submission" date="2018-04" db="EMBL/GenBank/DDBJ databases">
        <title>Novel Campyloabacter and Helicobacter Species and Strains.</title>
        <authorList>
            <person name="Mannion A.J."/>
            <person name="Shen Z."/>
            <person name="Fox J.G."/>
        </authorList>
    </citation>
    <scope>NUCLEOTIDE SEQUENCE [LARGE SCALE GENOMIC DNA]</scope>
    <source>
        <strain evidence="16 17">MIT 12-6600</strain>
    </source>
</reference>
<comment type="similarity">
    <text evidence="1 13 14">Belongs to the ATPase B chain family.</text>
</comment>
<protein>
    <recommendedName>
        <fullName evidence="13">ATP synthase subunit b</fullName>
    </recommendedName>
    <alternativeName>
        <fullName evidence="13">ATP synthase F(0) sector subunit b</fullName>
    </alternativeName>
    <alternativeName>
        <fullName evidence="13">ATPase subunit I</fullName>
    </alternativeName>
    <alternativeName>
        <fullName evidence="13">F-type ATPase subunit b</fullName>
        <shortName evidence="13">F-ATPase subunit b</shortName>
    </alternativeName>
</protein>
<dbReference type="GO" id="GO:0012505">
    <property type="term" value="C:endomembrane system"/>
    <property type="evidence" value="ECO:0007669"/>
    <property type="project" value="UniProtKB-SubCell"/>
</dbReference>
<evidence type="ECO:0000256" key="12">
    <source>
        <dbReference type="ARBA" id="ARBA00037847"/>
    </source>
</evidence>
<evidence type="ECO:0000256" key="10">
    <source>
        <dbReference type="ARBA" id="ARBA00025198"/>
    </source>
</evidence>
<evidence type="ECO:0000256" key="8">
    <source>
        <dbReference type="ARBA" id="ARBA00023136"/>
    </source>
</evidence>
<dbReference type="InterPro" id="IPR050059">
    <property type="entry name" value="ATP_synthase_B_chain"/>
</dbReference>
<evidence type="ECO:0000256" key="9">
    <source>
        <dbReference type="ARBA" id="ARBA00023310"/>
    </source>
</evidence>
<accession>A0A3D8ITR6</accession>
<evidence type="ECO:0000256" key="1">
    <source>
        <dbReference type="ARBA" id="ARBA00005513"/>
    </source>
</evidence>
<dbReference type="PANTHER" id="PTHR33445:SF2">
    <property type="entry name" value="ATP SYNTHASE SUBUNIT B', CHLOROPLASTIC"/>
    <property type="match status" value="1"/>
</dbReference>
<keyword evidence="2 13" id="KW-0813">Transport</keyword>
<keyword evidence="9 13" id="KW-0066">ATP synthesis</keyword>
<keyword evidence="17" id="KW-1185">Reference proteome</keyword>
<dbReference type="HAMAP" id="MF_01398">
    <property type="entry name" value="ATP_synth_b_bprime"/>
    <property type="match status" value="1"/>
</dbReference>
<evidence type="ECO:0000256" key="13">
    <source>
        <dbReference type="HAMAP-Rule" id="MF_01398"/>
    </source>
</evidence>
<feature type="transmembrane region" description="Helical" evidence="13">
    <location>
        <begin position="29"/>
        <end position="48"/>
    </location>
</feature>
<evidence type="ECO:0000256" key="3">
    <source>
        <dbReference type="ARBA" id="ARBA00022547"/>
    </source>
</evidence>
<keyword evidence="15" id="KW-0175">Coiled coil</keyword>
<evidence type="ECO:0000256" key="4">
    <source>
        <dbReference type="ARBA" id="ARBA00022692"/>
    </source>
</evidence>
<evidence type="ECO:0000256" key="2">
    <source>
        <dbReference type="ARBA" id="ARBA00022448"/>
    </source>
</evidence>
<feature type="coiled-coil region" evidence="15">
    <location>
        <begin position="58"/>
        <end position="103"/>
    </location>
</feature>
<comment type="subcellular location">
    <subcellularLocation>
        <location evidence="13">Cell membrane</location>
        <topology evidence="13">Single-pass membrane protein</topology>
    </subcellularLocation>
    <subcellularLocation>
        <location evidence="12">Endomembrane system</location>
        <topology evidence="12">Single-pass membrane protein</topology>
    </subcellularLocation>
</comment>
<dbReference type="AlphaFoldDB" id="A0A3D8ITR6"/>
<sequence length="172" mass="19976">MRYILCIALVVILPNFAYASGGFEQSDFIPRLINFALFIAVLWYFTFARIKAIFTNRKVHIASQLQEIQNKLHKTQKEKDEALKKLEESKKKAQEIIDVAKKEVAIISQRFAQQTQAQIQSLMQSAQTNMEFEQTKAMREVVESMLIDIIHAKDMQLENKDYIHIITKRIAS</sequence>
<dbReference type="PANTHER" id="PTHR33445">
    <property type="entry name" value="ATP SYNTHASE SUBUNIT B', CHLOROPLASTIC"/>
    <property type="match status" value="1"/>
</dbReference>
<evidence type="ECO:0000256" key="11">
    <source>
        <dbReference type="ARBA" id="ARBA00025614"/>
    </source>
</evidence>
<dbReference type="NCBIfam" id="NF006292">
    <property type="entry name" value="PRK08475.1"/>
    <property type="match status" value="1"/>
</dbReference>
<name>A0A3D8ITR6_9HELI</name>
<gene>
    <name evidence="13" type="primary">atpF</name>
    <name evidence="16" type="ORF">CQA54_03350</name>
</gene>
<dbReference type="GO" id="GO:0046961">
    <property type="term" value="F:proton-transporting ATPase activity, rotational mechanism"/>
    <property type="evidence" value="ECO:0007669"/>
    <property type="project" value="TreeGrafter"/>
</dbReference>
<dbReference type="CDD" id="cd06503">
    <property type="entry name" value="ATP-synt_Fo_b"/>
    <property type="match status" value="1"/>
</dbReference>
<keyword evidence="7 13" id="KW-0406">Ion transport</keyword>
<keyword evidence="3 13" id="KW-0138">CF(0)</keyword>
<dbReference type="GO" id="GO:0046933">
    <property type="term" value="F:proton-transporting ATP synthase activity, rotational mechanism"/>
    <property type="evidence" value="ECO:0007669"/>
    <property type="project" value="UniProtKB-UniRule"/>
</dbReference>
<keyword evidence="5 13" id="KW-0375">Hydrogen ion transport</keyword>
<keyword evidence="8 13" id="KW-0472">Membrane</keyword>
<dbReference type="RefSeq" id="WP_115570774.1">
    <property type="nucleotide sequence ID" value="NZ_NXLT01000002.1"/>
</dbReference>
<keyword evidence="4 13" id="KW-0812">Transmembrane</keyword>
<comment type="caution">
    <text evidence="16">The sequence shown here is derived from an EMBL/GenBank/DDBJ whole genome shotgun (WGS) entry which is preliminary data.</text>
</comment>
<comment type="subunit">
    <text evidence="13">F-type ATPases have 2 components, F(1) - the catalytic core - and F(0) - the membrane proton channel. F(1) has five subunits: alpha(3), beta(3), gamma(1), delta(1), epsilon(1). F(0) has three main subunits: a(1), b(2) and c(10-14). The alpha and beta chains form an alternating ring which encloses part of the gamma chain. F(1) is attached to F(0) by a central stalk formed by the gamma and epsilon chains, while a peripheral stalk is formed by the delta and b chains.</text>
</comment>
<comment type="function">
    <text evidence="11">Component of the F(0) channel, it forms part of the peripheral stalk, linking F(1) to F(0). The b'-subunit is a diverged and duplicated form of b found in plants and photosynthetic bacteria.</text>
</comment>
<organism evidence="16 17">
    <name type="scientific">Helicobacter equorum</name>
    <dbReference type="NCBI Taxonomy" id="361872"/>
    <lineage>
        <taxon>Bacteria</taxon>
        <taxon>Pseudomonadati</taxon>
        <taxon>Campylobacterota</taxon>
        <taxon>Epsilonproteobacteria</taxon>
        <taxon>Campylobacterales</taxon>
        <taxon>Helicobacteraceae</taxon>
        <taxon>Helicobacter</taxon>
    </lineage>
</organism>
<dbReference type="Pfam" id="PF00430">
    <property type="entry name" value="ATP-synt_B"/>
    <property type="match status" value="1"/>
</dbReference>
<dbReference type="Proteomes" id="UP000256514">
    <property type="component" value="Unassembled WGS sequence"/>
</dbReference>
<keyword evidence="13" id="KW-1003">Cell membrane</keyword>
<dbReference type="GO" id="GO:0045259">
    <property type="term" value="C:proton-transporting ATP synthase complex"/>
    <property type="evidence" value="ECO:0007669"/>
    <property type="project" value="UniProtKB-KW"/>
</dbReference>
<dbReference type="InterPro" id="IPR002146">
    <property type="entry name" value="ATP_synth_b/b'su_bac/chlpt"/>
</dbReference>
<evidence type="ECO:0000256" key="15">
    <source>
        <dbReference type="SAM" id="Coils"/>
    </source>
</evidence>
<dbReference type="GO" id="GO:0005886">
    <property type="term" value="C:plasma membrane"/>
    <property type="evidence" value="ECO:0007669"/>
    <property type="project" value="UniProtKB-SubCell"/>
</dbReference>
<evidence type="ECO:0000256" key="6">
    <source>
        <dbReference type="ARBA" id="ARBA00022989"/>
    </source>
</evidence>
<comment type="function">
    <text evidence="10 13">F(1)F(0) ATP synthase produces ATP from ADP in the presence of a proton or sodium gradient. F-type ATPases consist of two structural domains, F(1) containing the extramembraneous catalytic core and F(0) containing the membrane proton channel, linked together by a central stalk and a peripheral stalk. During catalysis, ATP synthesis in the catalytic domain of F(1) is coupled via a rotary mechanism of the central stalk subunits to proton translocation.</text>
</comment>
<dbReference type="EMBL" id="NXLT01000002">
    <property type="protein sequence ID" value="RDU67971.1"/>
    <property type="molecule type" value="Genomic_DNA"/>
</dbReference>
<proteinExistence type="inferred from homology"/>
<evidence type="ECO:0000256" key="14">
    <source>
        <dbReference type="RuleBase" id="RU003848"/>
    </source>
</evidence>
<evidence type="ECO:0000256" key="7">
    <source>
        <dbReference type="ARBA" id="ARBA00023065"/>
    </source>
</evidence>
<evidence type="ECO:0000256" key="5">
    <source>
        <dbReference type="ARBA" id="ARBA00022781"/>
    </source>
</evidence>
<evidence type="ECO:0000313" key="17">
    <source>
        <dbReference type="Proteomes" id="UP000256514"/>
    </source>
</evidence>
<keyword evidence="6 13" id="KW-1133">Transmembrane helix</keyword>
<dbReference type="OrthoDB" id="5373033at2"/>
<evidence type="ECO:0000313" key="16">
    <source>
        <dbReference type="EMBL" id="RDU67971.1"/>
    </source>
</evidence>